<comment type="caution">
    <text evidence="2">The sequence shown here is derived from an EMBL/GenBank/DDBJ whole genome shotgun (WGS) entry which is preliminary data.</text>
</comment>
<accession>A0A318J0Q5</accession>
<feature type="transmembrane region" description="Helical" evidence="1">
    <location>
        <begin position="38"/>
        <end position="60"/>
    </location>
</feature>
<evidence type="ECO:0000313" key="2">
    <source>
        <dbReference type="EMBL" id="PXX40280.1"/>
    </source>
</evidence>
<sequence>MKLQIFARAIAIFFCLMLMIGFGACGILGLAFMSETPFNLSIAGLTALGLGISAVCGFFLRKLIVSRKNSDTDKSEPG</sequence>
<dbReference type="OrthoDB" id="9924400at2"/>
<feature type="transmembrane region" description="Helical" evidence="1">
    <location>
        <begin position="12"/>
        <end position="32"/>
    </location>
</feature>
<dbReference type="AlphaFoldDB" id="A0A318J0Q5"/>
<dbReference type="PROSITE" id="PS51257">
    <property type="entry name" value="PROKAR_LIPOPROTEIN"/>
    <property type="match status" value="1"/>
</dbReference>
<dbReference type="RefSeq" id="WP_146218933.1">
    <property type="nucleotide sequence ID" value="NZ_QJKB01000008.1"/>
</dbReference>
<keyword evidence="1" id="KW-0812">Transmembrane</keyword>
<dbReference type="EMBL" id="QJKB01000008">
    <property type="protein sequence ID" value="PXX40280.1"/>
    <property type="molecule type" value="Genomic_DNA"/>
</dbReference>
<keyword evidence="1" id="KW-1133">Transmembrane helix</keyword>
<proteinExistence type="predicted"/>
<keyword evidence="3" id="KW-1185">Reference proteome</keyword>
<evidence type="ECO:0000313" key="3">
    <source>
        <dbReference type="Proteomes" id="UP000247792"/>
    </source>
</evidence>
<gene>
    <name evidence="2" type="ORF">DFR42_108114</name>
</gene>
<keyword evidence="1" id="KW-0472">Membrane</keyword>
<name>A0A318J0Q5_9BURK</name>
<protein>
    <submittedName>
        <fullName evidence="2">Uncharacterized protein</fullName>
    </submittedName>
</protein>
<evidence type="ECO:0000256" key="1">
    <source>
        <dbReference type="SAM" id="Phobius"/>
    </source>
</evidence>
<organism evidence="2 3">
    <name type="scientific">Undibacterium pigrum</name>
    <dbReference type="NCBI Taxonomy" id="401470"/>
    <lineage>
        <taxon>Bacteria</taxon>
        <taxon>Pseudomonadati</taxon>
        <taxon>Pseudomonadota</taxon>
        <taxon>Betaproteobacteria</taxon>
        <taxon>Burkholderiales</taxon>
        <taxon>Oxalobacteraceae</taxon>
        <taxon>Undibacterium</taxon>
    </lineage>
</organism>
<dbReference type="Proteomes" id="UP000247792">
    <property type="component" value="Unassembled WGS sequence"/>
</dbReference>
<reference evidence="2 3" key="1">
    <citation type="submission" date="2018-05" db="EMBL/GenBank/DDBJ databases">
        <title>Genomic Encyclopedia of Type Strains, Phase IV (KMG-IV): sequencing the most valuable type-strain genomes for metagenomic binning, comparative biology and taxonomic classification.</title>
        <authorList>
            <person name="Goeker M."/>
        </authorList>
    </citation>
    <scope>NUCLEOTIDE SEQUENCE [LARGE SCALE GENOMIC DNA]</scope>
    <source>
        <strain evidence="2 3">DSM 19792</strain>
    </source>
</reference>